<dbReference type="NCBIfam" id="TIGR01646">
    <property type="entry name" value="vgr_GE"/>
    <property type="match status" value="1"/>
</dbReference>
<accession>A0A4U1JHT2</accession>
<dbReference type="SUPFAM" id="SSF69255">
    <property type="entry name" value="gp5 N-terminal domain-like"/>
    <property type="match status" value="1"/>
</dbReference>
<evidence type="ECO:0000313" key="8">
    <source>
        <dbReference type="Proteomes" id="UP000309215"/>
    </source>
</evidence>
<dbReference type="AlphaFoldDB" id="A0A4U1JHT2"/>
<dbReference type="InterPro" id="IPR017847">
    <property type="entry name" value="T6SS_RhsGE_Vgr_subset"/>
</dbReference>
<evidence type="ECO:0000256" key="2">
    <source>
        <dbReference type="ARBA" id="ARBA00005558"/>
    </source>
</evidence>
<dbReference type="Gene3D" id="2.30.110.50">
    <property type="match status" value="1"/>
</dbReference>
<dbReference type="OrthoDB" id="5478784at2"/>
<proteinExistence type="inferred from homology"/>
<dbReference type="InterPro" id="IPR006531">
    <property type="entry name" value="Gp5/Vgr_OB"/>
</dbReference>
<reference evidence="7 8" key="1">
    <citation type="submission" date="2019-04" db="EMBL/GenBank/DDBJ databases">
        <authorList>
            <person name="Li Y."/>
            <person name="Wang J."/>
        </authorList>
    </citation>
    <scope>NUCLEOTIDE SEQUENCE [LARGE SCALE GENOMIC DNA]</scope>
    <source>
        <strain evidence="7 8">DSM 14668</strain>
    </source>
</reference>
<dbReference type="NCBIfam" id="TIGR03361">
    <property type="entry name" value="VI_Rhs_Vgr"/>
    <property type="match status" value="1"/>
</dbReference>
<dbReference type="InterPro" id="IPR028238">
    <property type="entry name" value="Ntox46"/>
</dbReference>
<dbReference type="SUPFAM" id="SSF69349">
    <property type="entry name" value="Phage fibre proteins"/>
    <property type="match status" value="1"/>
</dbReference>
<name>A0A4U1JHT2_9BACT</name>
<dbReference type="SUPFAM" id="SSF69279">
    <property type="entry name" value="Phage tail proteins"/>
    <property type="match status" value="2"/>
</dbReference>
<dbReference type="Proteomes" id="UP000309215">
    <property type="component" value="Unassembled WGS sequence"/>
</dbReference>
<dbReference type="Gene3D" id="4.10.220.110">
    <property type="match status" value="1"/>
</dbReference>
<evidence type="ECO:0000256" key="3">
    <source>
        <dbReference type="ARBA" id="ARBA00022525"/>
    </source>
</evidence>
<dbReference type="GO" id="GO:0005576">
    <property type="term" value="C:extracellular region"/>
    <property type="evidence" value="ECO:0007669"/>
    <property type="project" value="UniProtKB-SubCell"/>
</dbReference>
<feature type="domain" description="Bacterial toxin 46" evidence="5">
    <location>
        <begin position="733"/>
        <end position="840"/>
    </location>
</feature>
<dbReference type="EMBL" id="SSMQ01000004">
    <property type="protein sequence ID" value="TKD12174.1"/>
    <property type="molecule type" value="Genomic_DNA"/>
</dbReference>
<evidence type="ECO:0000256" key="1">
    <source>
        <dbReference type="ARBA" id="ARBA00004613"/>
    </source>
</evidence>
<dbReference type="Gene3D" id="2.40.50.230">
    <property type="entry name" value="Gp5 N-terminal domain"/>
    <property type="match status" value="1"/>
</dbReference>
<evidence type="ECO:0000259" key="5">
    <source>
        <dbReference type="Pfam" id="PF15538"/>
    </source>
</evidence>
<evidence type="ECO:0000313" key="7">
    <source>
        <dbReference type="EMBL" id="TKD12174.1"/>
    </source>
</evidence>
<comment type="caution">
    <text evidence="7">The sequence shown here is derived from an EMBL/GenBank/DDBJ whole genome shotgun (WGS) entry which is preliminary data.</text>
</comment>
<dbReference type="PANTHER" id="PTHR32305">
    <property type="match status" value="1"/>
</dbReference>
<dbReference type="Pfam" id="PF15538">
    <property type="entry name" value="Ntox46"/>
    <property type="match status" value="1"/>
</dbReference>
<keyword evidence="8" id="KW-1185">Reference proteome</keyword>
<protein>
    <submittedName>
        <fullName evidence="7">Type VI secretion system tip protein VgrG</fullName>
    </submittedName>
</protein>
<comment type="similarity">
    <text evidence="2">Belongs to the VgrG protein family.</text>
</comment>
<dbReference type="Pfam" id="PF05954">
    <property type="entry name" value="Phage_GPD"/>
    <property type="match status" value="1"/>
</dbReference>
<dbReference type="InterPro" id="IPR006533">
    <property type="entry name" value="T6SS_Vgr_RhsGE"/>
</dbReference>
<feature type="domain" description="Gp5/Type VI secretion system Vgr protein OB-fold" evidence="4">
    <location>
        <begin position="386"/>
        <end position="454"/>
    </location>
</feature>
<keyword evidence="3" id="KW-0964">Secreted</keyword>
<organism evidence="7 8">
    <name type="scientific">Polyangium fumosum</name>
    <dbReference type="NCBI Taxonomy" id="889272"/>
    <lineage>
        <taxon>Bacteria</taxon>
        <taxon>Pseudomonadati</taxon>
        <taxon>Myxococcota</taxon>
        <taxon>Polyangia</taxon>
        <taxon>Polyangiales</taxon>
        <taxon>Polyangiaceae</taxon>
        <taxon>Polyangium</taxon>
    </lineage>
</organism>
<evidence type="ECO:0000259" key="4">
    <source>
        <dbReference type="Pfam" id="PF04717"/>
    </source>
</evidence>
<dbReference type="Pfam" id="PF04717">
    <property type="entry name" value="Phage_base_V"/>
    <property type="match status" value="1"/>
</dbReference>
<sequence length="856" mass="95195">MALLELAFENNEDSLSVRHFAVREPISGSFDVGVLARSRLPGLDLEGFVGRPAAFLMMGGPLAGPRAWSGVASHIQMVQAEPTGLSTYFVRIVPQMWLLRLRKRNRIFQHMTIPAIVKQILDEYSIVHQMKTVDEHQEHEYRAQYEESDYDFVSRLLEEEGISYWFKQVGGGNAGTYTTELILSDKPEAGEERPTLPFVYAPNQDARKEFVRNVKVSHRIRPGAASFRDYDFVRPDFHLLGDAEKASKPEDFYELYRYTPAGLVKDRREQPRVPADPEGKLVADIDLAAARRGKRELQFDSNAYDLAPGLLFKVESHPRSDVSAGRFLCTEVSVEGTHDGEWTLSGYAAFVEEKTRFRPMKVTPKPVVEGVESAIVVGPKGEEIHTDEHGRVRVQFHWDRDGQYDDQSSCWIRVSQGWAGGAFGMIVLPRVSQEVLIAFLEGDPDQPVLLGRAYNKVAPVPFNLPEQRTVSTWKSQSSPKSEGWNEITFDDAAGKEVLYMQAQRNLSKLVKANENERTGANRSIFVGANRSSFIGAVDNTMVGQRSVSAMVEFREKDPDKPNEPTMVLKETMIETIHPKISLTTGKGTSIIDDANINLLADRNVVLKSGKDVIIEGKHVYINTKSVPGKAPKVEGSASDGARRPQGRTLGAVLETFGQPKSKAVRLAMQRQVIGFRPPTPHMFKIAGAKGNSVEQIAARKKVALHFYKDMGQKFDKALKKVRNYKYPEEINEILSHMRGIDFKEPLSVGPPPPAPKRLTQWQVPDGFKGNYFASSMATPPDLGIGKLGTKQDGTVVEKIAKPYAIPPSTPYLKTTAAKILDTWSVQNKPSMTPGGMAQYYIGDNSNILEIGAKPAA</sequence>
<dbReference type="InterPro" id="IPR037026">
    <property type="entry name" value="Vgr_OB-fold_dom_sf"/>
</dbReference>
<dbReference type="RefSeq" id="WP_136927968.1">
    <property type="nucleotide sequence ID" value="NZ_SSMQ01000004.1"/>
</dbReference>
<evidence type="ECO:0000259" key="6">
    <source>
        <dbReference type="Pfam" id="PF22178"/>
    </source>
</evidence>
<comment type="subcellular location">
    <subcellularLocation>
        <location evidence="1">Secreted</location>
    </subcellularLocation>
</comment>
<dbReference type="Pfam" id="PF22178">
    <property type="entry name" value="Gp5_trimer_C"/>
    <property type="match status" value="1"/>
</dbReference>
<dbReference type="PANTHER" id="PTHR32305:SF15">
    <property type="entry name" value="PROTEIN RHSA-RELATED"/>
    <property type="match status" value="1"/>
</dbReference>
<gene>
    <name evidence="7" type="primary">tssI</name>
    <name evidence="7" type="ORF">E8A74_06095</name>
</gene>
<dbReference type="InterPro" id="IPR050708">
    <property type="entry name" value="T6SS_VgrG/RHS"/>
</dbReference>
<dbReference type="Gene3D" id="3.55.50.10">
    <property type="entry name" value="Baseplate protein-like domains"/>
    <property type="match status" value="1"/>
</dbReference>
<dbReference type="InterPro" id="IPR054030">
    <property type="entry name" value="Gp5_Vgr_C"/>
</dbReference>
<feature type="domain" description="Gp5/Type VI secretion system Vgr C-terminal trimerisation" evidence="6">
    <location>
        <begin position="471"/>
        <end position="547"/>
    </location>
</feature>